<evidence type="ECO:0000313" key="3">
    <source>
        <dbReference type="Proteomes" id="UP000095512"/>
    </source>
</evidence>
<accession>A0A174V1I0</accession>
<proteinExistence type="predicted"/>
<dbReference type="EMBL" id="CZAB01000138">
    <property type="protein sequence ID" value="CUQ26167.1"/>
    <property type="molecule type" value="Genomic_DNA"/>
</dbReference>
<protein>
    <submittedName>
        <fullName evidence="1">Uncharacterized protein</fullName>
    </submittedName>
</protein>
<reference evidence="1 3" key="1">
    <citation type="submission" date="2015-09" db="EMBL/GenBank/DDBJ databases">
        <authorList>
            <consortium name="Pathogen Informatics"/>
        </authorList>
    </citation>
    <scope>NUCLEOTIDE SEQUENCE [LARGE SCALE GENOMIC DNA]</scope>
    <source>
        <strain evidence="1 3">2789STDY5834865</strain>
    </source>
</reference>
<reference evidence="2 4" key="2">
    <citation type="submission" date="2018-06" db="EMBL/GenBank/DDBJ databases">
        <authorList>
            <consortium name="Pathogen Informatics"/>
            <person name="Doyle S."/>
        </authorList>
    </citation>
    <scope>NUCLEOTIDE SEQUENCE [LARGE SCALE GENOMIC DNA]</scope>
    <source>
        <strain evidence="2 4">NCTC11224</strain>
    </source>
</reference>
<organism evidence="1 3">
    <name type="scientific">Enterocloster clostridioformis</name>
    <dbReference type="NCBI Taxonomy" id="1531"/>
    <lineage>
        <taxon>Bacteria</taxon>
        <taxon>Bacillati</taxon>
        <taxon>Bacillota</taxon>
        <taxon>Clostridia</taxon>
        <taxon>Lachnospirales</taxon>
        <taxon>Lachnospiraceae</taxon>
        <taxon>Enterocloster</taxon>
    </lineage>
</organism>
<dbReference type="EMBL" id="UAVW01000001">
    <property type="protein sequence ID" value="SQB04610.1"/>
    <property type="molecule type" value="Genomic_DNA"/>
</dbReference>
<dbReference type="AlphaFoldDB" id="A0A174V1I0"/>
<evidence type="ECO:0000313" key="1">
    <source>
        <dbReference type="EMBL" id="CUQ26167.1"/>
    </source>
</evidence>
<evidence type="ECO:0000313" key="4">
    <source>
        <dbReference type="Proteomes" id="UP000251853"/>
    </source>
</evidence>
<sequence length="132" mass="15208">MERYDYTANVDLARNVPEELDRLTNKEMIALHEAIQRIRQDTEIEATTKHMEWFDTAILPVLKEYAEQTSSILDIERDREMLIQATLRNACGLDISSDSRCLYMAIMSTVHLSVDVENGDPVLVLTYDLKES</sequence>
<keyword evidence="4" id="KW-1185">Reference proteome</keyword>
<name>A0A174V1I0_9FIRM</name>
<evidence type="ECO:0000313" key="2">
    <source>
        <dbReference type="EMBL" id="SQB04610.1"/>
    </source>
</evidence>
<dbReference type="Proteomes" id="UP000095512">
    <property type="component" value="Unassembled WGS sequence"/>
</dbReference>
<dbReference type="Proteomes" id="UP000251853">
    <property type="component" value="Unassembled WGS sequence"/>
</dbReference>
<dbReference type="RefSeq" id="WP_057573206.1">
    <property type="nucleotide sequence ID" value="NZ_CZAB01000138.1"/>
</dbReference>
<gene>
    <name evidence="1" type="ORF">ERS852480_05280</name>
    <name evidence="2" type="ORF">NCTC11224_01028</name>
</gene>